<organism evidence="13 14">
    <name type="scientific">Neorhizobium lilium</name>
    <dbReference type="NCBI Taxonomy" id="2503024"/>
    <lineage>
        <taxon>Bacteria</taxon>
        <taxon>Pseudomonadati</taxon>
        <taxon>Pseudomonadota</taxon>
        <taxon>Alphaproteobacteria</taxon>
        <taxon>Hyphomicrobiales</taxon>
        <taxon>Rhizobiaceae</taxon>
        <taxon>Rhizobium/Agrobacterium group</taxon>
        <taxon>Neorhizobium</taxon>
    </lineage>
</organism>
<dbReference type="AlphaFoldDB" id="A0A444LG21"/>
<feature type="transmembrane region" description="Helical" evidence="11">
    <location>
        <begin position="359"/>
        <end position="378"/>
    </location>
</feature>
<keyword evidence="14" id="KW-1185">Reference proteome</keyword>
<dbReference type="PANTHER" id="PTHR46157">
    <property type="entry name" value="K(+) EFFLUX ANTIPORTER 3, CHLOROPLASTIC"/>
    <property type="match status" value="1"/>
</dbReference>
<evidence type="ECO:0000313" key="14">
    <source>
        <dbReference type="Proteomes" id="UP000287687"/>
    </source>
</evidence>
<evidence type="ECO:0000256" key="1">
    <source>
        <dbReference type="ARBA" id="ARBA00004127"/>
    </source>
</evidence>
<feature type="transmembrane region" description="Helical" evidence="11">
    <location>
        <begin position="6"/>
        <end position="25"/>
    </location>
</feature>
<dbReference type="Gene3D" id="1.20.1530.20">
    <property type="match status" value="1"/>
</dbReference>
<keyword evidence="10 11" id="KW-0472">Membrane</keyword>
<dbReference type="GO" id="GO:0008324">
    <property type="term" value="F:monoatomic cation transmembrane transporter activity"/>
    <property type="evidence" value="ECO:0007669"/>
    <property type="project" value="InterPro"/>
</dbReference>
<feature type="transmembrane region" description="Helical" evidence="11">
    <location>
        <begin position="216"/>
        <end position="234"/>
    </location>
</feature>
<feature type="transmembrane region" description="Helical" evidence="11">
    <location>
        <begin position="153"/>
        <end position="174"/>
    </location>
</feature>
<evidence type="ECO:0000256" key="9">
    <source>
        <dbReference type="ARBA" id="ARBA00023065"/>
    </source>
</evidence>
<feature type="transmembrane region" description="Helical" evidence="11">
    <location>
        <begin position="56"/>
        <end position="75"/>
    </location>
</feature>
<feature type="transmembrane region" description="Helical" evidence="11">
    <location>
        <begin position="331"/>
        <end position="353"/>
    </location>
</feature>
<dbReference type="RefSeq" id="WP_128444046.1">
    <property type="nucleotide sequence ID" value="NZ_SBIP01000003.1"/>
</dbReference>
<dbReference type="SUPFAM" id="SSF51735">
    <property type="entry name" value="NAD(P)-binding Rossmann-fold domains"/>
    <property type="match status" value="1"/>
</dbReference>
<proteinExistence type="inferred from homology"/>
<keyword evidence="9" id="KW-0406">Ion transport</keyword>
<evidence type="ECO:0000256" key="10">
    <source>
        <dbReference type="ARBA" id="ARBA00023136"/>
    </source>
</evidence>
<feature type="domain" description="RCK N-terminal" evidence="12">
    <location>
        <begin position="399"/>
        <end position="515"/>
    </location>
</feature>
<dbReference type="Gene3D" id="3.40.50.720">
    <property type="entry name" value="NAD(P)-binding Rossmann-like Domain"/>
    <property type="match status" value="1"/>
</dbReference>
<dbReference type="GO" id="GO:0012505">
    <property type="term" value="C:endomembrane system"/>
    <property type="evidence" value="ECO:0007669"/>
    <property type="project" value="UniProtKB-SubCell"/>
</dbReference>
<keyword evidence="5" id="KW-0633">Potassium transport</keyword>
<dbReference type="NCBIfam" id="TIGR00932">
    <property type="entry name" value="2a37"/>
    <property type="match status" value="1"/>
</dbReference>
<feature type="transmembrane region" description="Helical" evidence="11">
    <location>
        <begin position="32"/>
        <end position="50"/>
    </location>
</feature>
<evidence type="ECO:0000256" key="5">
    <source>
        <dbReference type="ARBA" id="ARBA00022538"/>
    </source>
</evidence>
<reference evidence="13 14" key="1">
    <citation type="submission" date="2019-01" db="EMBL/GenBank/DDBJ databases">
        <title>The draft genome of Rhizobium sp. 24NR.</title>
        <authorList>
            <person name="Liu L."/>
            <person name="Liang L."/>
            <person name="Shi S."/>
            <person name="Xu L."/>
            <person name="Wang X."/>
            <person name="Li L."/>
            <person name="Zhang X."/>
        </authorList>
    </citation>
    <scope>NUCLEOTIDE SEQUENCE [LARGE SCALE GENOMIC DNA]</scope>
    <source>
        <strain evidence="13 14">24NR</strain>
    </source>
</reference>
<keyword evidence="3" id="KW-0813">Transport</keyword>
<evidence type="ECO:0000256" key="11">
    <source>
        <dbReference type="SAM" id="Phobius"/>
    </source>
</evidence>
<keyword evidence="7" id="KW-0630">Potassium</keyword>
<accession>A0A444LG21</accession>
<keyword evidence="8 11" id="KW-1133">Transmembrane helix</keyword>
<dbReference type="PANTHER" id="PTHR46157:SF8">
    <property type="entry name" value="GLUTATHIONE-REGULATED POTASSIUM-EFFLUX SYSTEM PROTEIN"/>
    <property type="match status" value="1"/>
</dbReference>
<protein>
    <submittedName>
        <fullName evidence="13">Potassium transporter TrkA</fullName>
    </submittedName>
</protein>
<evidence type="ECO:0000256" key="8">
    <source>
        <dbReference type="ARBA" id="ARBA00022989"/>
    </source>
</evidence>
<dbReference type="OrthoDB" id="9781411at2"/>
<evidence type="ECO:0000256" key="4">
    <source>
        <dbReference type="ARBA" id="ARBA00022449"/>
    </source>
</evidence>
<name>A0A444LG21_9HYPH</name>
<dbReference type="InterPro" id="IPR004771">
    <property type="entry name" value="K/H_exchanger"/>
</dbReference>
<comment type="similarity">
    <text evidence="2">Belongs to the monovalent cation:proton antiporter 2 (CPA2) transporter (TC 2.A.37) family.</text>
</comment>
<feature type="transmembrane region" description="Helical" evidence="11">
    <location>
        <begin position="270"/>
        <end position="290"/>
    </location>
</feature>
<dbReference type="InterPro" id="IPR003148">
    <property type="entry name" value="RCK_N"/>
</dbReference>
<dbReference type="FunFam" id="3.40.50.720:FF:000036">
    <property type="entry name" value="Glutathione-regulated potassium-efflux system protein KefB"/>
    <property type="match status" value="1"/>
</dbReference>
<dbReference type="PROSITE" id="PS51201">
    <property type="entry name" value="RCK_N"/>
    <property type="match status" value="1"/>
</dbReference>
<evidence type="ECO:0000256" key="2">
    <source>
        <dbReference type="ARBA" id="ARBA00005551"/>
    </source>
</evidence>
<keyword evidence="4" id="KW-0050">Antiport</keyword>
<gene>
    <name evidence="13" type="ORF">EPK99_15905</name>
</gene>
<evidence type="ECO:0000259" key="12">
    <source>
        <dbReference type="PROSITE" id="PS51201"/>
    </source>
</evidence>
<dbReference type="InterPro" id="IPR006153">
    <property type="entry name" value="Cation/H_exchanger_TM"/>
</dbReference>
<keyword evidence="6 11" id="KW-0812">Transmembrane</keyword>
<feature type="transmembrane region" description="Helical" evidence="11">
    <location>
        <begin position="296"/>
        <end position="319"/>
    </location>
</feature>
<evidence type="ECO:0000256" key="3">
    <source>
        <dbReference type="ARBA" id="ARBA00022448"/>
    </source>
</evidence>
<dbReference type="GO" id="GO:0015297">
    <property type="term" value="F:antiporter activity"/>
    <property type="evidence" value="ECO:0007669"/>
    <property type="project" value="UniProtKB-KW"/>
</dbReference>
<dbReference type="Pfam" id="PF02254">
    <property type="entry name" value="TrkA_N"/>
    <property type="match status" value="1"/>
</dbReference>
<dbReference type="GO" id="GO:1902600">
    <property type="term" value="P:proton transmembrane transport"/>
    <property type="evidence" value="ECO:0007669"/>
    <property type="project" value="InterPro"/>
</dbReference>
<sequence>MFDHNSLFAEMLLLLAGAVIAAPLFRKLGLGTVLGYLAAGVIIGPVLQQVTDTEEVLKVAEFGVVFLLFIIGLELKPSRLWQMRGDVFGLGPAQVVVTGGVLSGLAYLSNMADWRGSLMVGFGLALSSTAFALQILNDSGDMNSRYGQRSFSVLLFQDLAIVPLLALITILAPGTSEAAATPLLDFAIAVAAVGAMIIAGRYLLTPMFQVIASTGAREVMIAAALLVVLGSAAAMQAVGLSMAMGAFLAGVMLAESSYRHELEADIEPFRGLLLALFFVAVGLSLEVGVIAENLLFIVPAVLVFMIAKTVITYALCRLWGSSHNDAIQIAFLLPQGGEFGFVLFTTATAAGLFSSATASLLIASVTLSMALTPLGAALSKRLLKGETREELEEDFDGAGADVLMIGFSRFGQIASQILLAGGSSVTVIDDSPDRIRQAANFGFRIYFGDGTRRDVLIASGIERAKIVAICTHNRETTDRIVELIRSDFPTARLFVRSYDRIHSLALRDRAVEFELRETLESGLVFGRRTLQALGMSENSAADIVEDIRNRDEERLQIQAVQGLGAGREMLFNSPVRPEPLIKPKRTVVMGERAGEAMSAEADQASTTV</sequence>
<dbReference type="EMBL" id="SBIP01000003">
    <property type="protein sequence ID" value="RWX77132.1"/>
    <property type="molecule type" value="Genomic_DNA"/>
</dbReference>
<feature type="transmembrane region" description="Helical" evidence="11">
    <location>
        <begin position="114"/>
        <end position="133"/>
    </location>
</feature>
<feature type="transmembrane region" description="Helical" evidence="11">
    <location>
        <begin position="87"/>
        <end position="108"/>
    </location>
</feature>
<dbReference type="GO" id="GO:0005886">
    <property type="term" value="C:plasma membrane"/>
    <property type="evidence" value="ECO:0007669"/>
    <property type="project" value="TreeGrafter"/>
</dbReference>
<evidence type="ECO:0000256" key="6">
    <source>
        <dbReference type="ARBA" id="ARBA00022692"/>
    </source>
</evidence>
<evidence type="ECO:0000256" key="7">
    <source>
        <dbReference type="ARBA" id="ARBA00022958"/>
    </source>
</evidence>
<evidence type="ECO:0000313" key="13">
    <source>
        <dbReference type="EMBL" id="RWX77132.1"/>
    </source>
</evidence>
<dbReference type="Proteomes" id="UP000287687">
    <property type="component" value="Unassembled WGS sequence"/>
</dbReference>
<dbReference type="InterPro" id="IPR036291">
    <property type="entry name" value="NAD(P)-bd_dom_sf"/>
</dbReference>
<dbReference type="GO" id="GO:0006813">
    <property type="term" value="P:potassium ion transport"/>
    <property type="evidence" value="ECO:0007669"/>
    <property type="project" value="UniProtKB-KW"/>
</dbReference>
<comment type="caution">
    <text evidence="13">The sequence shown here is derived from an EMBL/GenBank/DDBJ whole genome shotgun (WGS) entry which is preliminary data.</text>
</comment>
<dbReference type="Pfam" id="PF00999">
    <property type="entry name" value="Na_H_Exchanger"/>
    <property type="match status" value="1"/>
</dbReference>
<feature type="transmembrane region" description="Helical" evidence="11">
    <location>
        <begin position="186"/>
        <end position="204"/>
    </location>
</feature>
<comment type="subcellular location">
    <subcellularLocation>
        <location evidence="1">Endomembrane system</location>
        <topology evidence="1">Multi-pass membrane protein</topology>
    </subcellularLocation>
</comment>
<dbReference type="InterPro" id="IPR038770">
    <property type="entry name" value="Na+/solute_symporter_sf"/>
</dbReference>